<dbReference type="PANTHER" id="PTHR23513:SF6">
    <property type="entry name" value="MAJOR FACILITATOR SUPERFAMILY ASSOCIATED DOMAIN-CONTAINING PROTEIN"/>
    <property type="match status" value="1"/>
</dbReference>
<dbReference type="EMBL" id="CP063367">
    <property type="protein sequence ID" value="QUM69173.1"/>
    <property type="molecule type" value="Genomic_DNA"/>
</dbReference>
<feature type="transmembrane region" description="Helical" evidence="7">
    <location>
        <begin position="12"/>
        <end position="35"/>
    </location>
</feature>
<dbReference type="RefSeq" id="WP_212574800.1">
    <property type="nucleotide sequence ID" value="NZ_CP063367.1"/>
</dbReference>
<feature type="transmembrane region" description="Helical" evidence="7">
    <location>
        <begin position="170"/>
        <end position="189"/>
    </location>
</feature>
<dbReference type="Gene3D" id="1.20.1250.20">
    <property type="entry name" value="MFS general substrate transporter like domains"/>
    <property type="match status" value="2"/>
</dbReference>
<evidence type="ECO:0000256" key="4">
    <source>
        <dbReference type="ARBA" id="ARBA00022692"/>
    </source>
</evidence>
<dbReference type="GO" id="GO:0005886">
    <property type="term" value="C:plasma membrane"/>
    <property type="evidence" value="ECO:0007669"/>
    <property type="project" value="UniProtKB-SubCell"/>
</dbReference>
<keyword evidence="4 7" id="KW-0812">Transmembrane</keyword>
<evidence type="ECO:0000256" key="5">
    <source>
        <dbReference type="ARBA" id="ARBA00022989"/>
    </source>
</evidence>
<evidence type="ECO:0000256" key="7">
    <source>
        <dbReference type="SAM" id="Phobius"/>
    </source>
</evidence>
<keyword evidence="3" id="KW-1003">Cell membrane</keyword>
<evidence type="ECO:0000313" key="10">
    <source>
        <dbReference type="Proteomes" id="UP000675994"/>
    </source>
</evidence>
<sequence>MNILRSNRNFRFFMSSNALSAIGGVLFNLVFIVYAQNMENAKLAISAIVIVSTIPMIGDFLLGYFSDRTVHKYRMFLMNKLVQMLIYLVFAFLMSFEANWIIFGCLLLLNFVSDLISSYNVYLEIPIVKYLVKAESLTDARALDNGLHHTVGLVGKLFGASLIVLLNYNFSWLSLLNALLFLLSFYILWCNRQQFKIAIPSKNHYEGERLNVKTIVQDSYKNLKTLFKYKQIFHFAMIFALMNLISSAQEGLLLLSYSENEALLFFNFTFTLTLYTTAEALGMITGSMFPFKALRKTSIEANLIFEIVLTVLIIFNLLLIEERYSLLILLFLSGYFMGISNPRIDAFIMQTLPDKVLSSVTSIFYTLVQLTIPIGTFVFLTLSNIFSIKLAWLMLSVVGVGLLIYAFMLARQYHTQPEKHSEG</sequence>
<feature type="transmembrane region" description="Helical" evidence="7">
    <location>
        <begin position="356"/>
        <end position="378"/>
    </location>
</feature>
<dbReference type="Proteomes" id="UP000675994">
    <property type="component" value="Chromosome"/>
</dbReference>
<feature type="domain" description="Major facilitator superfamily (MFS) profile" evidence="8">
    <location>
        <begin position="1"/>
        <end position="414"/>
    </location>
</feature>
<feature type="transmembrane region" description="Helical" evidence="7">
    <location>
        <begin position="232"/>
        <end position="257"/>
    </location>
</feature>
<dbReference type="PANTHER" id="PTHR23513">
    <property type="entry name" value="INTEGRAL MEMBRANE EFFLUX PROTEIN-RELATED"/>
    <property type="match status" value="1"/>
</dbReference>
<feature type="transmembrane region" description="Helical" evidence="7">
    <location>
        <begin position="263"/>
        <end position="289"/>
    </location>
</feature>
<dbReference type="InterPro" id="IPR020846">
    <property type="entry name" value="MFS_dom"/>
</dbReference>
<comment type="subcellular location">
    <subcellularLocation>
        <location evidence="1">Cell membrane</location>
        <topology evidence="1">Multi-pass membrane protein</topology>
    </subcellularLocation>
</comment>
<reference evidence="9" key="1">
    <citation type="journal article" date="2021" name="Front. Microbiol.">
        <title>Presence and Characterization of a Novel cfr-Carrying Tn558 Transposon Derivative in Staphylococcus delphini Isolated From Retail Food.</title>
        <authorList>
            <person name="Zhang F."/>
            <person name="Wu S."/>
            <person name="Huang J."/>
            <person name="Yang R."/>
            <person name="Zhang J."/>
            <person name="Lei T."/>
            <person name="Dai J."/>
            <person name="Ding Y."/>
            <person name="Xue L."/>
            <person name="Wang J."/>
            <person name="Chen M."/>
            <person name="Wu Q."/>
        </authorList>
    </citation>
    <scope>NUCLEOTIDE SEQUENCE</scope>
    <source>
        <strain evidence="9">2794-1</strain>
    </source>
</reference>
<evidence type="ECO:0000256" key="6">
    <source>
        <dbReference type="ARBA" id="ARBA00023136"/>
    </source>
</evidence>
<dbReference type="GO" id="GO:0022857">
    <property type="term" value="F:transmembrane transporter activity"/>
    <property type="evidence" value="ECO:0007669"/>
    <property type="project" value="InterPro"/>
</dbReference>
<keyword evidence="6 7" id="KW-0472">Membrane</keyword>
<gene>
    <name evidence="9" type="ORF">IPU22_11480</name>
</gene>
<accession>A0AAQ0D667</accession>
<evidence type="ECO:0000259" key="8">
    <source>
        <dbReference type="PROSITE" id="PS50850"/>
    </source>
</evidence>
<feature type="transmembrane region" description="Helical" evidence="7">
    <location>
        <begin position="326"/>
        <end position="344"/>
    </location>
</feature>
<evidence type="ECO:0000256" key="1">
    <source>
        <dbReference type="ARBA" id="ARBA00004651"/>
    </source>
</evidence>
<feature type="transmembrane region" description="Helical" evidence="7">
    <location>
        <begin position="390"/>
        <end position="410"/>
    </location>
</feature>
<name>A0AAQ0D667_9STAP</name>
<dbReference type="PROSITE" id="PS50850">
    <property type="entry name" value="MFS"/>
    <property type="match status" value="1"/>
</dbReference>
<proteinExistence type="predicted"/>
<evidence type="ECO:0000313" key="9">
    <source>
        <dbReference type="EMBL" id="QUM69173.1"/>
    </source>
</evidence>
<keyword evidence="2" id="KW-0813">Transport</keyword>
<feature type="transmembrane region" description="Helical" evidence="7">
    <location>
        <begin position="301"/>
        <end position="320"/>
    </location>
</feature>
<dbReference type="InterPro" id="IPR036259">
    <property type="entry name" value="MFS_trans_sf"/>
</dbReference>
<dbReference type="AlphaFoldDB" id="A0AAQ0D667"/>
<feature type="transmembrane region" description="Helical" evidence="7">
    <location>
        <begin position="41"/>
        <end position="65"/>
    </location>
</feature>
<organism evidence="9 10">
    <name type="scientific">Staphylococcus delphini</name>
    <dbReference type="NCBI Taxonomy" id="53344"/>
    <lineage>
        <taxon>Bacteria</taxon>
        <taxon>Bacillati</taxon>
        <taxon>Bacillota</taxon>
        <taxon>Bacilli</taxon>
        <taxon>Bacillales</taxon>
        <taxon>Staphylococcaceae</taxon>
        <taxon>Staphylococcus</taxon>
        <taxon>Staphylococcus intermedius group</taxon>
    </lineage>
</organism>
<evidence type="ECO:0000256" key="3">
    <source>
        <dbReference type="ARBA" id="ARBA00022475"/>
    </source>
</evidence>
<evidence type="ECO:0000256" key="2">
    <source>
        <dbReference type="ARBA" id="ARBA00022448"/>
    </source>
</evidence>
<feature type="transmembrane region" description="Helical" evidence="7">
    <location>
        <begin position="85"/>
        <end position="109"/>
    </location>
</feature>
<keyword evidence="5 7" id="KW-1133">Transmembrane helix</keyword>
<protein>
    <recommendedName>
        <fullName evidence="8">Major facilitator superfamily (MFS) profile domain-containing protein</fullName>
    </recommendedName>
</protein>
<dbReference type="SUPFAM" id="SSF103473">
    <property type="entry name" value="MFS general substrate transporter"/>
    <property type="match status" value="1"/>
</dbReference>